<protein>
    <submittedName>
        <fullName evidence="1">Uncharacterized protein</fullName>
    </submittedName>
</protein>
<dbReference type="Proteomes" id="UP000814128">
    <property type="component" value="Unassembled WGS sequence"/>
</dbReference>
<proteinExistence type="predicted"/>
<evidence type="ECO:0000313" key="2">
    <source>
        <dbReference type="Proteomes" id="UP000814128"/>
    </source>
</evidence>
<sequence>MQIKFASVLCALLAAQTVIDSSFFHIVGSVFGHPKERLAACHINALILSHSLLVQHDVFFGIAFRKRDLEHLEHTLEHPPTSSFQLPTGSPLSTGGAPPTAAGVVKHAVAGVVAAIALVFL</sequence>
<comment type="caution">
    <text evidence="1">The sequence shown here is derived from an EMBL/GenBank/DDBJ whole genome shotgun (WGS) entry which is preliminary data.</text>
</comment>
<gene>
    <name evidence="1" type="ORF">K488DRAFT_85128</name>
</gene>
<reference evidence="1" key="1">
    <citation type="submission" date="2021-02" db="EMBL/GenBank/DDBJ databases">
        <authorList>
            <consortium name="DOE Joint Genome Institute"/>
            <person name="Ahrendt S."/>
            <person name="Looney B.P."/>
            <person name="Miyauchi S."/>
            <person name="Morin E."/>
            <person name="Drula E."/>
            <person name="Courty P.E."/>
            <person name="Chicoki N."/>
            <person name="Fauchery L."/>
            <person name="Kohler A."/>
            <person name="Kuo A."/>
            <person name="Labutti K."/>
            <person name="Pangilinan J."/>
            <person name="Lipzen A."/>
            <person name="Riley R."/>
            <person name="Andreopoulos W."/>
            <person name="He G."/>
            <person name="Johnson J."/>
            <person name="Barry K.W."/>
            <person name="Grigoriev I.V."/>
            <person name="Nagy L."/>
            <person name="Hibbett D."/>
            <person name="Henrissat B."/>
            <person name="Matheny P.B."/>
            <person name="Labbe J."/>
            <person name="Martin F."/>
        </authorList>
    </citation>
    <scope>NUCLEOTIDE SEQUENCE</scope>
    <source>
        <strain evidence="1">EC-137</strain>
    </source>
</reference>
<dbReference type="EMBL" id="MU273525">
    <property type="protein sequence ID" value="KAI0033207.1"/>
    <property type="molecule type" value="Genomic_DNA"/>
</dbReference>
<evidence type="ECO:0000313" key="1">
    <source>
        <dbReference type="EMBL" id="KAI0033207.1"/>
    </source>
</evidence>
<organism evidence="1 2">
    <name type="scientific">Vararia minispora EC-137</name>
    <dbReference type="NCBI Taxonomy" id="1314806"/>
    <lineage>
        <taxon>Eukaryota</taxon>
        <taxon>Fungi</taxon>
        <taxon>Dikarya</taxon>
        <taxon>Basidiomycota</taxon>
        <taxon>Agaricomycotina</taxon>
        <taxon>Agaricomycetes</taxon>
        <taxon>Russulales</taxon>
        <taxon>Lachnocladiaceae</taxon>
        <taxon>Vararia</taxon>
    </lineage>
</organism>
<name>A0ACB8QNF6_9AGAM</name>
<reference evidence="1" key="2">
    <citation type="journal article" date="2022" name="New Phytol.">
        <title>Evolutionary transition to the ectomycorrhizal habit in the genomes of a hyperdiverse lineage of mushroom-forming fungi.</title>
        <authorList>
            <person name="Looney B."/>
            <person name="Miyauchi S."/>
            <person name="Morin E."/>
            <person name="Drula E."/>
            <person name="Courty P.E."/>
            <person name="Kohler A."/>
            <person name="Kuo A."/>
            <person name="LaButti K."/>
            <person name="Pangilinan J."/>
            <person name="Lipzen A."/>
            <person name="Riley R."/>
            <person name="Andreopoulos W."/>
            <person name="He G."/>
            <person name="Johnson J."/>
            <person name="Nolan M."/>
            <person name="Tritt A."/>
            <person name="Barry K.W."/>
            <person name="Grigoriev I.V."/>
            <person name="Nagy L.G."/>
            <person name="Hibbett D."/>
            <person name="Henrissat B."/>
            <person name="Matheny P.B."/>
            <person name="Labbe J."/>
            <person name="Martin F.M."/>
        </authorList>
    </citation>
    <scope>NUCLEOTIDE SEQUENCE</scope>
    <source>
        <strain evidence="1">EC-137</strain>
    </source>
</reference>
<accession>A0ACB8QNF6</accession>
<keyword evidence="2" id="KW-1185">Reference proteome</keyword>